<dbReference type="EMBL" id="BK014910">
    <property type="protein sequence ID" value="DAD81894.1"/>
    <property type="molecule type" value="Genomic_DNA"/>
</dbReference>
<dbReference type="InterPro" id="IPR025591">
    <property type="entry name" value="RloB"/>
</dbReference>
<name>A0A8S5MI53_9CAUD</name>
<dbReference type="Pfam" id="PF13707">
    <property type="entry name" value="RloB"/>
    <property type="match status" value="1"/>
</dbReference>
<accession>A0A8S5MI53</accession>
<sequence>MTKRDGYQPKPRNTNQRERKKVILLMAEGENKTETFYFKGLSNSSYVMQFAPGNYTDPVNMVNALRRTFDDLGLDATAGDVAYCLVDSDLDPKKDKQIACADAKSGDGIKMIVSCPCFEIWYLCHYTKSTRQYASNKEVIGVLKKYLPEYNKSMSNMRSVLKGKSEEAIKNAKELEKHCQELKLKPHSVEFQPSTEVYKILLQFLKGENRNR</sequence>
<evidence type="ECO:0000313" key="1">
    <source>
        <dbReference type="EMBL" id="DAD81894.1"/>
    </source>
</evidence>
<proteinExistence type="predicted"/>
<reference evidence="1" key="1">
    <citation type="journal article" date="2021" name="Proc. Natl. Acad. Sci. U.S.A.">
        <title>A Catalog of Tens of Thousands of Viruses from Human Metagenomes Reveals Hidden Associations with Chronic Diseases.</title>
        <authorList>
            <person name="Tisza M.J."/>
            <person name="Buck C.B."/>
        </authorList>
    </citation>
    <scope>NUCLEOTIDE SEQUENCE</scope>
    <source>
        <strain evidence="1">CtAvK3</strain>
    </source>
</reference>
<organism evidence="1">
    <name type="scientific">Siphoviridae sp. ctAvK3</name>
    <dbReference type="NCBI Taxonomy" id="2826184"/>
    <lineage>
        <taxon>Viruses</taxon>
        <taxon>Duplodnaviria</taxon>
        <taxon>Heunggongvirae</taxon>
        <taxon>Uroviricota</taxon>
        <taxon>Caudoviricetes</taxon>
    </lineage>
</organism>
<protein>
    <submittedName>
        <fullName evidence="1">RloB-like protein</fullName>
    </submittedName>
</protein>